<comment type="similarity">
    <text evidence="2">Belongs to the major facilitator superfamily.</text>
</comment>
<dbReference type="GO" id="GO:0016020">
    <property type="term" value="C:membrane"/>
    <property type="evidence" value="ECO:0007669"/>
    <property type="project" value="UniProtKB-SubCell"/>
</dbReference>
<dbReference type="AlphaFoldDB" id="A0A9D4V0A0"/>
<feature type="transmembrane region" description="Helical" evidence="6">
    <location>
        <begin position="403"/>
        <end position="425"/>
    </location>
</feature>
<reference evidence="8" key="1">
    <citation type="submission" date="2021-01" db="EMBL/GenBank/DDBJ databases">
        <title>Adiantum capillus-veneris genome.</title>
        <authorList>
            <person name="Fang Y."/>
            <person name="Liao Q."/>
        </authorList>
    </citation>
    <scope>NUCLEOTIDE SEQUENCE</scope>
    <source>
        <strain evidence="8">H3</strain>
        <tissue evidence="8">Leaf</tissue>
    </source>
</reference>
<dbReference type="PANTHER" id="PTHR23510:SF65">
    <property type="entry name" value="SPX DOMAIN-CONTAINING MEMBRANE PROTEIN OS09G0521800"/>
    <property type="match status" value="1"/>
</dbReference>
<dbReference type="GO" id="GO:0022857">
    <property type="term" value="F:transmembrane transporter activity"/>
    <property type="evidence" value="ECO:0007669"/>
    <property type="project" value="InterPro"/>
</dbReference>
<evidence type="ECO:0000256" key="6">
    <source>
        <dbReference type="SAM" id="Phobius"/>
    </source>
</evidence>
<dbReference type="Pfam" id="PF07690">
    <property type="entry name" value="MFS_1"/>
    <property type="match status" value="1"/>
</dbReference>
<dbReference type="CDD" id="cd14479">
    <property type="entry name" value="SPX-MFS_plant"/>
    <property type="match status" value="1"/>
</dbReference>
<dbReference type="PANTHER" id="PTHR23510">
    <property type="entry name" value="INNER MEMBRANE TRANSPORT PROTEIN YAJR"/>
    <property type="match status" value="1"/>
</dbReference>
<evidence type="ECO:0000259" key="7">
    <source>
        <dbReference type="PROSITE" id="PS51382"/>
    </source>
</evidence>
<sequence length="702" mass="77935">MVGFGKTLREHGHLEWKQYYINYKMLKKKLKRYVQGQQSEGEEQMRKEFARLLDLQVEKIVLFLLEQEGYLASLFAALGKERDMARESGDPSTIAQCIKAYRAVGLELLQLLQFVEFNATGLRKILKKFDKRVAYRLTNYYVLTRANHPFSQLQQVFRHVGIEAMLGSLTRSLAELTEGEKSFYDDPTSVQIEDPVIHSIKGALERLTHSTRFLSFLSKHALIDEEDELLSLENEAIKQQYDYMALVLNLMNTFLYMVNTYIIVPSADKYAFSLGAAPTVCGIIIGSMAVAQLVSSVYLSAWSNTSYFRPLTFSSIVLLLGNVLYAVAYDCKSLSILIVGRLLCGLGSARAVNRRYITDWVPANKRLQASAAFVSASALGMAVGPALAGLFETNKRFLGLTINANTLPGLVMAGCWLIYLVWLWFGFKEPVRTEDGLKGSILGPSPSNENVDIDCLIQGLDEDSLHEPLLVSTVDVEDEEYGEEADQDSAEDLEDMDKPANSFCEALKLLTNPVKVQLGIYFMLKYAMEIILSESSVITSYYFGWATGTVAIFLALLGCTVLPVNFLVSTYISDVFEDRQILLASEVMTCIGIAISFVWPVRYTAAQYVIGSLITFVSAEVLEGVNLALLSKVMSPRLARGTYNNGLLSTEAGTLARVVADGTITLVGYYGMNMLLNLTLAPALLIGLVSLVATFFCYKGLY</sequence>
<dbReference type="Proteomes" id="UP000886520">
    <property type="component" value="Chromosome 7"/>
</dbReference>
<evidence type="ECO:0000256" key="5">
    <source>
        <dbReference type="ARBA" id="ARBA00023136"/>
    </source>
</evidence>
<dbReference type="InterPro" id="IPR004331">
    <property type="entry name" value="SPX_dom"/>
</dbReference>
<evidence type="ECO:0000256" key="1">
    <source>
        <dbReference type="ARBA" id="ARBA00004141"/>
    </source>
</evidence>
<feature type="transmembrane region" description="Helical" evidence="6">
    <location>
        <begin position="307"/>
        <end position="327"/>
    </location>
</feature>
<feature type="transmembrane region" description="Helical" evidence="6">
    <location>
        <begin position="678"/>
        <end position="698"/>
    </location>
</feature>
<dbReference type="InterPro" id="IPR045264">
    <property type="entry name" value="SPXM_SPX_plant"/>
</dbReference>
<comment type="subcellular location">
    <subcellularLocation>
        <location evidence="1">Membrane</location>
        <topology evidence="1">Multi-pass membrane protein</topology>
    </subcellularLocation>
</comment>
<evidence type="ECO:0000256" key="3">
    <source>
        <dbReference type="ARBA" id="ARBA00022692"/>
    </source>
</evidence>
<feature type="transmembrane region" description="Helical" evidence="6">
    <location>
        <begin position="580"/>
        <end position="599"/>
    </location>
</feature>
<proteinExistence type="inferred from homology"/>
<evidence type="ECO:0000313" key="9">
    <source>
        <dbReference type="Proteomes" id="UP000886520"/>
    </source>
</evidence>
<keyword evidence="9" id="KW-1185">Reference proteome</keyword>
<feature type="transmembrane region" description="Helical" evidence="6">
    <location>
        <begin position="243"/>
        <end position="264"/>
    </location>
</feature>
<feature type="domain" description="SPX" evidence="7">
    <location>
        <begin position="2"/>
        <end position="143"/>
    </location>
</feature>
<dbReference type="Pfam" id="PF03105">
    <property type="entry name" value="SPX"/>
    <property type="match status" value="1"/>
</dbReference>
<feature type="transmembrane region" description="Helical" evidence="6">
    <location>
        <begin position="542"/>
        <end position="568"/>
    </location>
</feature>
<dbReference type="InterPro" id="IPR051068">
    <property type="entry name" value="MFS_Domain-Containing_Protein"/>
</dbReference>
<feature type="transmembrane region" description="Helical" evidence="6">
    <location>
        <begin position="605"/>
        <end position="631"/>
    </location>
</feature>
<protein>
    <recommendedName>
        <fullName evidence="7">SPX domain-containing protein</fullName>
    </recommendedName>
</protein>
<name>A0A9D4V0A0_ADICA</name>
<dbReference type="Gene3D" id="1.20.1250.20">
    <property type="entry name" value="MFS general substrate transporter like domains"/>
    <property type="match status" value="1"/>
</dbReference>
<evidence type="ECO:0000256" key="4">
    <source>
        <dbReference type="ARBA" id="ARBA00022989"/>
    </source>
</evidence>
<comment type="caution">
    <text evidence="8">The sequence shown here is derived from an EMBL/GenBank/DDBJ whole genome shotgun (WGS) entry which is preliminary data.</text>
</comment>
<dbReference type="SUPFAM" id="SSF103473">
    <property type="entry name" value="MFS general substrate transporter"/>
    <property type="match status" value="1"/>
</dbReference>
<keyword evidence="3 6" id="KW-0812">Transmembrane</keyword>
<organism evidence="8 9">
    <name type="scientific">Adiantum capillus-veneris</name>
    <name type="common">Maidenhair fern</name>
    <dbReference type="NCBI Taxonomy" id="13818"/>
    <lineage>
        <taxon>Eukaryota</taxon>
        <taxon>Viridiplantae</taxon>
        <taxon>Streptophyta</taxon>
        <taxon>Embryophyta</taxon>
        <taxon>Tracheophyta</taxon>
        <taxon>Polypodiopsida</taxon>
        <taxon>Polypodiidae</taxon>
        <taxon>Polypodiales</taxon>
        <taxon>Pteridineae</taxon>
        <taxon>Pteridaceae</taxon>
        <taxon>Vittarioideae</taxon>
        <taxon>Adiantum</taxon>
    </lineage>
</organism>
<keyword evidence="5 6" id="KW-0472">Membrane</keyword>
<gene>
    <name evidence="8" type="ORF">GOP47_0006930</name>
</gene>
<feature type="transmembrane region" description="Helical" evidence="6">
    <location>
        <begin position="276"/>
        <end position="301"/>
    </location>
</feature>
<dbReference type="InterPro" id="IPR036259">
    <property type="entry name" value="MFS_trans_sf"/>
</dbReference>
<evidence type="ECO:0000313" key="8">
    <source>
        <dbReference type="EMBL" id="KAI5077106.1"/>
    </source>
</evidence>
<dbReference type="OrthoDB" id="5588846at2759"/>
<dbReference type="InterPro" id="IPR011701">
    <property type="entry name" value="MFS"/>
</dbReference>
<dbReference type="EMBL" id="JABFUD020000007">
    <property type="protein sequence ID" value="KAI5077106.1"/>
    <property type="molecule type" value="Genomic_DNA"/>
</dbReference>
<keyword evidence="4 6" id="KW-1133">Transmembrane helix</keyword>
<dbReference type="PROSITE" id="PS51382">
    <property type="entry name" value="SPX"/>
    <property type="match status" value="1"/>
</dbReference>
<accession>A0A9D4V0A0</accession>
<evidence type="ECO:0000256" key="2">
    <source>
        <dbReference type="ARBA" id="ARBA00008335"/>
    </source>
</evidence>
<feature type="transmembrane region" description="Helical" evidence="6">
    <location>
        <begin position="372"/>
        <end position="391"/>
    </location>
</feature>